<dbReference type="InterPro" id="IPR038765">
    <property type="entry name" value="Papain-like_cys_pep_sf"/>
</dbReference>
<gene>
    <name evidence="3" type="ORF">MMG00_04950</name>
</gene>
<organism evidence="3 4">
    <name type="scientific">Ignatzschineria rhizosphaerae</name>
    <dbReference type="NCBI Taxonomy" id="2923279"/>
    <lineage>
        <taxon>Bacteria</taxon>
        <taxon>Pseudomonadati</taxon>
        <taxon>Pseudomonadota</taxon>
        <taxon>Gammaproteobacteria</taxon>
        <taxon>Cardiobacteriales</taxon>
        <taxon>Ignatzschineriaceae</taxon>
        <taxon>Ignatzschineria</taxon>
    </lineage>
</organism>
<protein>
    <submittedName>
        <fullName evidence="3">Arylamine N-acetyltransferase</fullName>
    </submittedName>
</protein>
<dbReference type="InterPro" id="IPR001447">
    <property type="entry name" value="Arylamine_N-AcTrfase"/>
</dbReference>
<reference evidence="3 4" key="1">
    <citation type="submission" date="2022-03" db="EMBL/GenBank/DDBJ databases">
        <title>Ignatzschineria rhizosphaerae HR5S32.</title>
        <authorList>
            <person name="Sun J.Q."/>
            <person name="Feng J.Y."/>
        </authorList>
    </citation>
    <scope>NUCLEOTIDE SEQUENCE [LARGE SCALE GENOMIC DNA]</scope>
    <source>
        <strain evidence="3 4">HR5S32</strain>
    </source>
</reference>
<proteinExistence type="inferred from homology"/>
<dbReference type="SUPFAM" id="SSF54001">
    <property type="entry name" value="Cysteine proteinases"/>
    <property type="match status" value="1"/>
</dbReference>
<dbReference type="Pfam" id="PF00797">
    <property type="entry name" value="Acetyltransf_2"/>
    <property type="match status" value="1"/>
</dbReference>
<comment type="similarity">
    <text evidence="1 2">Belongs to the arylamine N-acetyltransferase family.</text>
</comment>
<evidence type="ECO:0000256" key="2">
    <source>
        <dbReference type="RuleBase" id="RU003452"/>
    </source>
</evidence>
<name>A0ABY3X907_9GAMM</name>
<dbReference type="RefSeq" id="WP_242152249.1">
    <property type="nucleotide sequence ID" value="NZ_CP093379.1"/>
</dbReference>
<dbReference type="EMBL" id="CP093379">
    <property type="protein sequence ID" value="UNM97201.1"/>
    <property type="molecule type" value="Genomic_DNA"/>
</dbReference>
<evidence type="ECO:0000256" key="1">
    <source>
        <dbReference type="ARBA" id="ARBA00006547"/>
    </source>
</evidence>
<evidence type="ECO:0000313" key="3">
    <source>
        <dbReference type="EMBL" id="UNM97201.1"/>
    </source>
</evidence>
<dbReference type="PANTHER" id="PTHR11786">
    <property type="entry name" value="N-HYDROXYARYLAMINE O-ACETYLTRANSFERASE"/>
    <property type="match status" value="1"/>
</dbReference>
<dbReference type="Gene3D" id="2.40.128.150">
    <property type="entry name" value="Cysteine proteinases"/>
    <property type="match status" value="1"/>
</dbReference>
<accession>A0ABY3X907</accession>
<dbReference type="PANTHER" id="PTHR11786:SF0">
    <property type="entry name" value="ARYLAMINE N-ACETYLTRANSFERASE 4-RELATED"/>
    <property type="match status" value="1"/>
</dbReference>
<keyword evidence="4" id="KW-1185">Reference proteome</keyword>
<dbReference type="PRINTS" id="PR01543">
    <property type="entry name" value="ANATRNSFRASE"/>
</dbReference>
<dbReference type="Gene3D" id="3.30.2140.10">
    <property type="entry name" value="Arylamine N-acetyltransferase"/>
    <property type="match status" value="1"/>
</dbReference>
<sequence length="282" mass="32340">MAQLTHQDIQLYQQKLGITDFGPPTLKLLTLIQQKHIEAFPFQSISTLSEELISLKLQDMMQKVVMENRGGYCYELNMLLLHLLQYLGFEAEIISGRIVHQNDILALTQRTHVLLKVTIDEQLYICDVGYGGLVPPIPLLIKTHKIQPTNLGAYQIIYHPKEKIYTLNCQVADKWQILYSFELTPQPFVDLIVGNWFISTYPQSPFKQRLMVAKTEAGMIRHSLLNNRYSCHELGQPSTHITFNSSAEILAFIKDQFQLEILHESKSKASISALLDRLSQDQ</sequence>
<dbReference type="Proteomes" id="UP000829542">
    <property type="component" value="Chromosome"/>
</dbReference>
<evidence type="ECO:0000313" key="4">
    <source>
        <dbReference type="Proteomes" id="UP000829542"/>
    </source>
</evidence>